<dbReference type="Proteomes" id="UP000002051">
    <property type="component" value="Chromosome 3"/>
</dbReference>
<dbReference type="Proteomes" id="UP000265566">
    <property type="component" value="Chromosome 3"/>
</dbReference>
<dbReference type="InterPro" id="IPR037045">
    <property type="entry name" value="S8pro/Inhibitor_I9_sf"/>
</dbReference>
<dbReference type="Gene3D" id="3.30.70.80">
    <property type="entry name" value="Peptidase S8 propeptide/proteinase inhibitor I9"/>
    <property type="match status" value="1"/>
</dbReference>
<evidence type="ECO:0000313" key="6">
    <source>
        <dbReference type="EMBL" id="RHN66921.1"/>
    </source>
</evidence>
<reference evidence="5 8" key="2">
    <citation type="journal article" date="2014" name="BMC Genomics">
        <title>An improved genome release (version Mt4.0) for the model legume Medicago truncatula.</title>
        <authorList>
            <person name="Tang H."/>
            <person name="Krishnakumar V."/>
            <person name="Bidwell S."/>
            <person name="Rosen B."/>
            <person name="Chan A."/>
            <person name="Zhou S."/>
            <person name="Gentzbittel L."/>
            <person name="Childs K.L."/>
            <person name="Yandell M."/>
            <person name="Gundlach H."/>
            <person name="Mayer K.F."/>
            <person name="Schwartz D.C."/>
            <person name="Town C.D."/>
        </authorList>
    </citation>
    <scope>GENOME REANNOTATION</scope>
    <source>
        <strain evidence="5">A17</strain>
        <strain evidence="7 8">cv. Jemalong A17</strain>
    </source>
</reference>
<dbReference type="EnsemblPlants" id="KEH33760">
    <property type="protein sequence ID" value="KEH33760"/>
    <property type="gene ID" value="MTR_3g452310"/>
</dbReference>
<evidence type="ECO:0000256" key="1">
    <source>
        <dbReference type="SAM" id="Phobius"/>
    </source>
</evidence>
<reference evidence="5 8" key="1">
    <citation type="journal article" date="2011" name="Nature">
        <title>The Medicago genome provides insight into the evolution of rhizobial symbioses.</title>
        <authorList>
            <person name="Young N.D."/>
            <person name="Debelle F."/>
            <person name="Oldroyd G.E."/>
            <person name="Geurts R."/>
            <person name="Cannon S.B."/>
            <person name="Udvardi M.K."/>
            <person name="Benedito V.A."/>
            <person name="Mayer K.F."/>
            <person name="Gouzy J."/>
            <person name="Schoof H."/>
            <person name="Van de Peer Y."/>
            <person name="Proost S."/>
            <person name="Cook D.R."/>
            <person name="Meyers B.C."/>
            <person name="Spannagl M."/>
            <person name="Cheung F."/>
            <person name="De Mita S."/>
            <person name="Krishnakumar V."/>
            <person name="Gundlach H."/>
            <person name="Zhou S."/>
            <person name="Mudge J."/>
            <person name="Bharti A.K."/>
            <person name="Murray J.D."/>
            <person name="Naoumkina M.A."/>
            <person name="Rosen B."/>
            <person name="Silverstein K.A."/>
            <person name="Tang H."/>
            <person name="Rombauts S."/>
            <person name="Zhao P.X."/>
            <person name="Zhou P."/>
            <person name="Barbe V."/>
            <person name="Bardou P."/>
            <person name="Bechner M."/>
            <person name="Bellec A."/>
            <person name="Berger A."/>
            <person name="Berges H."/>
            <person name="Bidwell S."/>
            <person name="Bisseling T."/>
            <person name="Choisne N."/>
            <person name="Couloux A."/>
            <person name="Denny R."/>
            <person name="Deshpande S."/>
            <person name="Dai X."/>
            <person name="Doyle J.J."/>
            <person name="Dudez A.M."/>
            <person name="Farmer A.D."/>
            <person name="Fouteau S."/>
            <person name="Franken C."/>
            <person name="Gibelin C."/>
            <person name="Gish J."/>
            <person name="Goldstein S."/>
            <person name="Gonzalez A.J."/>
            <person name="Green P.J."/>
            <person name="Hallab A."/>
            <person name="Hartog M."/>
            <person name="Hua A."/>
            <person name="Humphray S.J."/>
            <person name="Jeong D.H."/>
            <person name="Jing Y."/>
            <person name="Jocker A."/>
            <person name="Kenton S.M."/>
            <person name="Kim D.J."/>
            <person name="Klee K."/>
            <person name="Lai H."/>
            <person name="Lang C."/>
            <person name="Lin S."/>
            <person name="Macmil S.L."/>
            <person name="Magdelenat G."/>
            <person name="Matthews L."/>
            <person name="McCorrison J."/>
            <person name="Monaghan E.L."/>
            <person name="Mun J.H."/>
            <person name="Najar F.Z."/>
            <person name="Nicholson C."/>
            <person name="Noirot C."/>
            <person name="O'Bleness M."/>
            <person name="Paule C.R."/>
            <person name="Poulain J."/>
            <person name="Prion F."/>
            <person name="Qin B."/>
            <person name="Qu C."/>
            <person name="Retzel E.F."/>
            <person name="Riddle C."/>
            <person name="Sallet E."/>
            <person name="Samain S."/>
            <person name="Samson N."/>
            <person name="Sanders I."/>
            <person name="Saurat O."/>
            <person name="Scarpelli C."/>
            <person name="Schiex T."/>
            <person name="Segurens B."/>
            <person name="Severin A.J."/>
            <person name="Sherrier D.J."/>
            <person name="Shi R."/>
            <person name="Sims S."/>
            <person name="Singer S.R."/>
            <person name="Sinharoy S."/>
            <person name="Sterck L."/>
            <person name="Viollet A."/>
            <person name="Wang B.B."/>
            <person name="Wang K."/>
            <person name="Wang M."/>
            <person name="Wang X."/>
            <person name="Warfsmann J."/>
            <person name="Weissenbach J."/>
            <person name="White D.D."/>
            <person name="White J.D."/>
            <person name="Wiley G.B."/>
            <person name="Wincker P."/>
            <person name="Xing Y."/>
            <person name="Yang L."/>
            <person name="Yao Z."/>
            <person name="Ying F."/>
            <person name="Zhai J."/>
            <person name="Zhou L."/>
            <person name="Zuber A."/>
            <person name="Denarie J."/>
            <person name="Dixon R.A."/>
            <person name="May G.D."/>
            <person name="Schwartz D.C."/>
            <person name="Rogers J."/>
            <person name="Quetier F."/>
            <person name="Town C.D."/>
            <person name="Roe B.A."/>
        </authorList>
    </citation>
    <scope>NUCLEOTIDE SEQUENCE [LARGE SCALE GENOMIC DNA]</scope>
    <source>
        <strain evidence="5">A17</strain>
        <strain evidence="7 8">cv. Jemalong A17</strain>
    </source>
</reference>
<evidence type="ECO:0000313" key="5">
    <source>
        <dbReference type="EMBL" id="KEH33760.1"/>
    </source>
</evidence>
<evidence type="ECO:0000313" key="7">
    <source>
        <dbReference type="EnsemblPlants" id="KEH33702"/>
    </source>
</evidence>
<feature type="transmembrane region" description="Helical" evidence="1">
    <location>
        <begin position="6"/>
        <end position="26"/>
    </location>
</feature>
<reference evidence="6" key="4">
    <citation type="journal article" date="2018" name="Nat. Plants">
        <title>Whole-genome landscape of Medicago truncatula symbiotic genes.</title>
        <authorList>
            <person name="Pecrix Y."/>
            <person name="Gamas P."/>
            <person name="Carrere S."/>
        </authorList>
    </citation>
    <scope>NUCLEOTIDE SEQUENCE</scope>
    <source>
        <tissue evidence="6">Leaves</tissue>
    </source>
</reference>
<proteinExistence type="predicted"/>
<keyword evidence="5" id="KW-0378">Hydrolase</keyword>
<keyword evidence="5" id="KW-0645">Protease</keyword>
<dbReference type="Gramene" id="rna15043">
    <property type="protein sequence ID" value="RHN66921.1"/>
    <property type="gene ID" value="gene15043"/>
</dbReference>
<feature type="signal peptide" evidence="2">
    <location>
        <begin position="1"/>
        <end position="17"/>
    </location>
</feature>
<dbReference type="EnsemblPlants" id="KEH33702">
    <property type="protein sequence ID" value="KEH33702"/>
    <property type="gene ID" value="MTR_3g451230"/>
</dbReference>
<sequence>MATYNVVLLFIMSLVLALIISFVCVATEIGNKNDKLYIVYMGSLSKGVPYFPTSVHRNLLQQVLAGSDIENRLVRSYKRSFNCWSKP</sequence>
<dbReference type="EMBL" id="CM001219">
    <property type="protein sequence ID" value="KEH33702.1"/>
    <property type="molecule type" value="Genomic_DNA"/>
</dbReference>
<dbReference type="EMBL" id="PSQE01000003">
    <property type="protein sequence ID" value="RHN66921.1"/>
    <property type="molecule type" value="Genomic_DNA"/>
</dbReference>
<dbReference type="STRING" id="3880.A0A072V6G6"/>
<name>A0A072V6G6_MEDTR</name>
<keyword evidence="1" id="KW-0812">Transmembrane</keyword>
<keyword evidence="1" id="KW-1133">Transmembrane helix</keyword>
<evidence type="ECO:0000313" key="4">
    <source>
        <dbReference type="EMBL" id="KEH33702.1"/>
    </source>
</evidence>
<dbReference type="GO" id="GO:0006508">
    <property type="term" value="P:proteolysis"/>
    <property type="evidence" value="ECO:0007669"/>
    <property type="project" value="UniProtKB-KW"/>
</dbReference>
<dbReference type="EMBL" id="CM001219">
    <property type="protein sequence ID" value="KEH33760.1"/>
    <property type="molecule type" value="Genomic_DNA"/>
</dbReference>
<dbReference type="AlphaFoldDB" id="A0A072V6G6"/>
<keyword evidence="8" id="KW-1185">Reference proteome</keyword>
<gene>
    <name evidence="4" type="ordered locus">MTR_3g451230</name>
    <name evidence="5" type="ordered locus">MTR_3g452310</name>
    <name evidence="6" type="ORF">MtrunA17_Chr3g0097071</name>
</gene>
<feature type="domain" description="Inhibitor I9" evidence="3">
    <location>
        <begin position="37"/>
        <end position="82"/>
    </location>
</feature>
<evidence type="ECO:0000259" key="3">
    <source>
        <dbReference type="Pfam" id="PF05922"/>
    </source>
</evidence>
<feature type="chain" id="PRO_5014500402" evidence="2">
    <location>
        <begin position="18"/>
        <end position="87"/>
    </location>
</feature>
<keyword evidence="2" id="KW-0732">Signal</keyword>
<accession>A0A072V6G6</accession>
<dbReference type="Pfam" id="PF05922">
    <property type="entry name" value="Inhibitor_I9"/>
    <property type="match status" value="1"/>
</dbReference>
<organism evidence="5 8">
    <name type="scientific">Medicago truncatula</name>
    <name type="common">Barrel medic</name>
    <name type="synonym">Medicago tribuloides</name>
    <dbReference type="NCBI Taxonomy" id="3880"/>
    <lineage>
        <taxon>Eukaryota</taxon>
        <taxon>Viridiplantae</taxon>
        <taxon>Streptophyta</taxon>
        <taxon>Embryophyta</taxon>
        <taxon>Tracheophyta</taxon>
        <taxon>Spermatophyta</taxon>
        <taxon>Magnoliopsida</taxon>
        <taxon>eudicotyledons</taxon>
        <taxon>Gunneridae</taxon>
        <taxon>Pentapetalae</taxon>
        <taxon>rosids</taxon>
        <taxon>fabids</taxon>
        <taxon>Fabales</taxon>
        <taxon>Fabaceae</taxon>
        <taxon>Papilionoideae</taxon>
        <taxon>50 kb inversion clade</taxon>
        <taxon>NPAAA clade</taxon>
        <taxon>Hologalegina</taxon>
        <taxon>IRL clade</taxon>
        <taxon>Trifolieae</taxon>
        <taxon>Medicago</taxon>
    </lineage>
</organism>
<protein>
    <submittedName>
        <fullName evidence="5">Subtilisin-like serine protease</fullName>
    </submittedName>
</protein>
<keyword evidence="1" id="KW-0472">Membrane</keyword>
<dbReference type="GO" id="GO:0008233">
    <property type="term" value="F:peptidase activity"/>
    <property type="evidence" value="ECO:0007669"/>
    <property type="project" value="UniProtKB-KW"/>
</dbReference>
<evidence type="ECO:0000313" key="8">
    <source>
        <dbReference type="Proteomes" id="UP000002051"/>
    </source>
</evidence>
<evidence type="ECO:0000256" key="2">
    <source>
        <dbReference type="SAM" id="SignalP"/>
    </source>
</evidence>
<reference evidence="7" key="3">
    <citation type="submission" date="2015-04" db="UniProtKB">
        <authorList>
            <consortium name="EnsemblPlants"/>
        </authorList>
    </citation>
    <scope>IDENTIFICATION</scope>
    <source>
        <strain evidence="7">cv. Jemalong A17</strain>
    </source>
</reference>
<dbReference type="HOGENOM" id="CLU_2486762_0_0_1"/>
<dbReference type="InterPro" id="IPR010259">
    <property type="entry name" value="S8pro/Inhibitor_I9"/>
</dbReference>